<sequence length="308" mass="32802">MTRSLLLVPLAAGVLTVPAPPPETELAISSITVRPAEPVVGPHDSVRLVIDVIARGARDRNGVTVKVEPGKPPGPVLADKQPSPETGPSADPDGPPEPSPAGETPPADGVEARPVAPAPFADTHPAGPDGTGQPAPAAAPAPRPVWTAAKPLSTARMGDGWETWRFLPDKQLTRYYPAGTWTITATARGTGGAKITEYASFQFRRDTKLSSVRAERGRNSGAVRLRGQLRRVDPRGYGDYGPFARQPLEILWRPDESSRWTEVGRTTTDASGTFMTTVTGRTGGLWRVRYPGTGHYASDTSKPQQITQ</sequence>
<name>A0A5C4WQ51_9ACTN</name>
<evidence type="ECO:0000313" key="2">
    <source>
        <dbReference type="EMBL" id="KAB8195178.1"/>
    </source>
</evidence>
<dbReference type="RefSeq" id="WP_139630608.1">
    <property type="nucleotide sequence ID" value="NZ_VDLX02000004.1"/>
</dbReference>
<reference evidence="2 3" key="1">
    <citation type="submission" date="2019-10" db="EMBL/GenBank/DDBJ databases">
        <title>Nonomuraea sp. nov., isolated from Phyllanthus amarus.</title>
        <authorList>
            <person name="Klykleung N."/>
            <person name="Tanasupawat S."/>
        </authorList>
    </citation>
    <scope>NUCLEOTIDE SEQUENCE [LARGE SCALE GENOMIC DNA]</scope>
    <source>
        <strain evidence="2 3">PA1-10</strain>
    </source>
</reference>
<feature type="region of interest" description="Disordered" evidence="1">
    <location>
        <begin position="61"/>
        <end position="143"/>
    </location>
</feature>
<proteinExistence type="predicted"/>
<organism evidence="2 3">
    <name type="scientific">Nonomuraea phyllanthi</name>
    <dbReference type="NCBI Taxonomy" id="2219224"/>
    <lineage>
        <taxon>Bacteria</taxon>
        <taxon>Bacillati</taxon>
        <taxon>Actinomycetota</taxon>
        <taxon>Actinomycetes</taxon>
        <taxon>Streptosporangiales</taxon>
        <taxon>Streptosporangiaceae</taxon>
        <taxon>Nonomuraea</taxon>
    </lineage>
</organism>
<dbReference type="AlphaFoldDB" id="A0A5C4WQ51"/>
<protein>
    <submittedName>
        <fullName evidence="2">Uncharacterized protein</fullName>
    </submittedName>
</protein>
<keyword evidence="3" id="KW-1185">Reference proteome</keyword>
<accession>A0A5C4WQ51</accession>
<dbReference type="Proteomes" id="UP000312512">
    <property type="component" value="Unassembled WGS sequence"/>
</dbReference>
<dbReference type="EMBL" id="VDLX02000004">
    <property type="protein sequence ID" value="KAB8195178.1"/>
    <property type="molecule type" value="Genomic_DNA"/>
</dbReference>
<comment type="caution">
    <text evidence="2">The sequence shown here is derived from an EMBL/GenBank/DDBJ whole genome shotgun (WGS) entry which is preliminary data.</text>
</comment>
<gene>
    <name evidence="2" type="ORF">FH608_012410</name>
</gene>
<dbReference type="OrthoDB" id="3515863at2"/>
<evidence type="ECO:0000313" key="3">
    <source>
        <dbReference type="Proteomes" id="UP000312512"/>
    </source>
</evidence>
<evidence type="ECO:0000256" key="1">
    <source>
        <dbReference type="SAM" id="MobiDB-lite"/>
    </source>
</evidence>
<feature type="compositionally biased region" description="Low complexity" evidence="1">
    <location>
        <begin position="125"/>
        <end position="136"/>
    </location>
</feature>